<feature type="domain" description="YcxB-like C-terminal" evidence="2">
    <location>
        <begin position="114"/>
        <end position="166"/>
    </location>
</feature>
<dbReference type="RefSeq" id="WP_235131403.1">
    <property type="nucleotide sequence ID" value="NZ_JACSGT010000001.1"/>
</dbReference>
<dbReference type="InterPro" id="IPR025588">
    <property type="entry name" value="YcxB-like_C"/>
</dbReference>
<feature type="transmembrane region" description="Helical" evidence="1">
    <location>
        <begin position="38"/>
        <end position="58"/>
    </location>
</feature>
<reference evidence="3" key="1">
    <citation type="submission" date="2021-08" db="EMBL/GenBank/DDBJ databases">
        <title>Complete genome sequence of Chryseobacterium sp strain PS-8.</title>
        <authorList>
            <person name="Das S.K."/>
        </authorList>
    </citation>
    <scope>NUCLEOTIDE SEQUENCE</scope>
    <source>
        <strain evidence="3">PS-8</strain>
    </source>
</reference>
<dbReference type="Proteomes" id="UP001430374">
    <property type="component" value="Unassembled WGS sequence"/>
</dbReference>
<protein>
    <submittedName>
        <fullName evidence="3">YcxB family protein</fullName>
    </submittedName>
</protein>
<evidence type="ECO:0000313" key="3">
    <source>
        <dbReference type="EMBL" id="MCF2219872.1"/>
    </source>
</evidence>
<name>A0ABS9C5M9_9FLAO</name>
<comment type="caution">
    <text evidence="3">The sequence shown here is derived from an EMBL/GenBank/DDBJ whole genome shotgun (WGS) entry which is preliminary data.</text>
</comment>
<evidence type="ECO:0000259" key="2">
    <source>
        <dbReference type="Pfam" id="PF14317"/>
    </source>
</evidence>
<sequence length="174" mass="20677">MNERIIPLKYNRTDFEEIYFKDNQGSLFFSPTTKNKTIFTLVIGVILTVLHLGNLVSLDNIGMYYFLNFVFFGSILYLLAAFITVVRWKKVITKYLKSLDNSSFFQLELTEMFLIINIDHQEDYIQWKEFTKVESKNDYIFLQSGIQNYLFPKKAMSEEDYIFFKESLKNILSK</sequence>
<evidence type="ECO:0000313" key="4">
    <source>
        <dbReference type="Proteomes" id="UP001430374"/>
    </source>
</evidence>
<gene>
    <name evidence="3" type="ORF">H9Q08_11180</name>
</gene>
<proteinExistence type="predicted"/>
<feature type="transmembrane region" description="Helical" evidence="1">
    <location>
        <begin position="64"/>
        <end position="88"/>
    </location>
</feature>
<keyword evidence="1" id="KW-1133">Transmembrane helix</keyword>
<accession>A0ABS9C5M9</accession>
<keyword evidence="1" id="KW-0812">Transmembrane</keyword>
<keyword evidence="4" id="KW-1185">Reference proteome</keyword>
<organism evidence="3 4">
    <name type="scientific">Chryseobacterium indicum</name>
    <dbReference type="NCBI Taxonomy" id="2766954"/>
    <lineage>
        <taxon>Bacteria</taxon>
        <taxon>Pseudomonadati</taxon>
        <taxon>Bacteroidota</taxon>
        <taxon>Flavobacteriia</taxon>
        <taxon>Flavobacteriales</taxon>
        <taxon>Weeksellaceae</taxon>
        <taxon>Chryseobacterium group</taxon>
        <taxon>Chryseobacterium</taxon>
    </lineage>
</organism>
<dbReference type="EMBL" id="JACSGT010000001">
    <property type="protein sequence ID" value="MCF2219872.1"/>
    <property type="molecule type" value="Genomic_DNA"/>
</dbReference>
<dbReference type="Pfam" id="PF14317">
    <property type="entry name" value="YcxB"/>
    <property type="match status" value="1"/>
</dbReference>
<keyword evidence="1" id="KW-0472">Membrane</keyword>
<evidence type="ECO:0000256" key="1">
    <source>
        <dbReference type="SAM" id="Phobius"/>
    </source>
</evidence>